<accession>A0A2H0V9Y2</accession>
<dbReference type="AlphaFoldDB" id="A0A2H0V9Y2"/>
<name>A0A2H0V9Y2_9BACT</name>
<sequence>SVVLQLRNYFFHNSEMLQGQPCFQTIQMYIAANVDGQDSLLRQFSFEMDSYLENLLASQDVYLLGKTWDQARAY</sequence>
<dbReference type="Proteomes" id="UP000228614">
    <property type="component" value="Unassembled WGS sequence"/>
</dbReference>
<feature type="non-terminal residue" evidence="1">
    <location>
        <position position="1"/>
    </location>
</feature>
<dbReference type="EMBL" id="PFAN01000006">
    <property type="protein sequence ID" value="PIR95179.1"/>
    <property type="molecule type" value="Genomic_DNA"/>
</dbReference>
<proteinExistence type="predicted"/>
<organism evidence="1 2">
    <name type="scientific">Candidatus Falkowbacteria bacterium CG10_big_fil_rev_8_21_14_0_10_37_6</name>
    <dbReference type="NCBI Taxonomy" id="1974563"/>
    <lineage>
        <taxon>Bacteria</taxon>
        <taxon>Candidatus Falkowiibacteriota</taxon>
    </lineage>
</organism>
<evidence type="ECO:0000313" key="2">
    <source>
        <dbReference type="Proteomes" id="UP000228614"/>
    </source>
</evidence>
<reference evidence="2" key="1">
    <citation type="submission" date="2017-09" db="EMBL/GenBank/DDBJ databases">
        <title>Depth-based differentiation of microbial function through sediment-hosted aquifers and enrichment of novel symbionts in the deep terrestrial subsurface.</title>
        <authorList>
            <person name="Probst A.J."/>
            <person name="Ladd B."/>
            <person name="Jarett J.K."/>
            <person name="Geller-Mcgrath D.E."/>
            <person name="Sieber C.M.K."/>
            <person name="Emerson J.B."/>
            <person name="Anantharaman K."/>
            <person name="Thomas B.C."/>
            <person name="Malmstrom R."/>
            <person name="Stieglmeier M."/>
            <person name="Klingl A."/>
            <person name="Woyke T."/>
            <person name="Ryan C.M."/>
            <person name="Banfield J.F."/>
        </authorList>
    </citation>
    <scope>NUCLEOTIDE SEQUENCE [LARGE SCALE GENOMIC DNA]</scope>
</reference>
<comment type="caution">
    <text evidence="1">The sequence shown here is derived from an EMBL/GenBank/DDBJ whole genome shotgun (WGS) entry which is preliminary data.</text>
</comment>
<protein>
    <submittedName>
        <fullName evidence="1">Uncharacterized protein</fullName>
    </submittedName>
</protein>
<gene>
    <name evidence="1" type="ORF">COT95_00090</name>
</gene>
<evidence type="ECO:0000313" key="1">
    <source>
        <dbReference type="EMBL" id="PIR95179.1"/>
    </source>
</evidence>